<feature type="compositionally biased region" description="Low complexity" evidence="1">
    <location>
        <begin position="128"/>
        <end position="141"/>
    </location>
</feature>
<comment type="caution">
    <text evidence="2">The sequence shown here is derived from an EMBL/GenBank/DDBJ whole genome shotgun (WGS) entry which is preliminary data.</text>
</comment>
<proteinExistence type="predicted"/>
<keyword evidence="3" id="KW-1185">Reference proteome</keyword>
<feature type="region of interest" description="Disordered" evidence="1">
    <location>
        <begin position="97"/>
        <end position="141"/>
    </location>
</feature>
<accession>A0A4R5A5K9</accession>
<gene>
    <name evidence="2" type="ORF">E1298_39925</name>
</gene>
<sequence length="141" mass="14408">MTTGPHDEHGEILRRALQAEADSVTPADDGLERIRARITDGGGRRRFVLERFAPTWLGSDRFTMAWARPVLAVAAAVAIAGIGVTAPQTIDLIQHSVGANGASGDGNGDADGDRTDAQGRPIPPGDPSSPGAGASGSPSTT</sequence>
<evidence type="ECO:0000313" key="3">
    <source>
        <dbReference type="Proteomes" id="UP000294513"/>
    </source>
</evidence>
<feature type="non-terminal residue" evidence="2">
    <location>
        <position position="141"/>
    </location>
</feature>
<dbReference type="EMBL" id="SMKU01000374">
    <property type="protein sequence ID" value="TDD66855.1"/>
    <property type="molecule type" value="Genomic_DNA"/>
</dbReference>
<evidence type="ECO:0000256" key="1">
    <source>
        <dbReference type="SAM" id="MobiDB-lite"/>
    </source>
</evidence>
<protein>
    <submittedName>
        <fullName evidence="2">Uncharacterized protein</fullName>
    </submittedName>
</protein>
<evidence type="ECO:0000313" key="2">
    <source>
        <dbReference type="EMBL" id="TDD66855.1"/>
    </source>
</evidence>
<dbReference type="AlphaFoldDB" id="A0A4R5A5K9"/>
<organism evidence="2 3">
    <name type="scientific">Actinomadura rubrisoli</name>
    <dbReference type="NCBI Taxonomy" id="2530368"/>
    <lineage>
        <taxon>Bacteria</taxon>
        <taxon>Bacillati</taxon>
        <taxon>Actinomycetota</taxon>
        <taxon>Actinomycetes</taxon>
        <taxon>Streptosporangiales</taxon>
        <taxon>Thermomonosporaceae</taxon>
        <taxon>Actinomadura</taxon>
    </lineage>
</organism>
<dbReference type="Proteomes" id="UP000294513">
    <property type="component" value="Unassembled WGS sequence"/>
</dbReference>
<reference evidence="2 3" key="1">
    <citation type="submission" date="2019-03" db="EMBL/GenBank/DDBJ databases">
        <title>Draft genome sequences of novel Actinobacteria.</title>
        <authorList>
            <person name="Sahin N."/>
            <person name="Ay H."/>
            <person name="Saygin H."/>
        </authorList>
    </citation>
    <scope>NUCLEOTIDE SEQUENCE [LARGE SCALE GENOMIC DNA]</scope>
    <source>
        <strain evidence="2 3">H3C3</strain>
    </source>
</reference>
<name>A0A4R5A5K9_9ACTN</name>